<accession>A0A1H3NSH6</accession>
<reference evidence="2" key="1">
    <citation type="submission" date="2016-10" db="EMBL/GenBank/DDBJ databases">
        <authorList>
            <person name="Varghese N."/>
            <person name="Submissions S."/>
        </authorList>
    </citation>
    <scope>NUCLEOTIDE SEQUENCE [LARGE SCALE GENOMIC DNA]</scope>
    <source>
        <strain evidence="2">DC30,IBRC 10041,KCTC 4046</strain>
    </source>
</reference>
<evidence type="ECO:0000313" key="1">
    <source>
        <dbReference type="EMBL" id="SDY91748.1"/>
    </source>
</evidence>
<dbReference type="EMBL" id="FNPC01000015">
    <property type="protein sequence ID" value="SDY91748.1"/>
    <property type="molecule type" value="Genomic_DNA"/>
</dbReference>
<evidence type="ECO:0000313" key="2">
    <source>
        <dbReference type="Proteomes" id="UP000199079"/>
    </source>
</evidence>
<proteinExistence type="predicted"/>
<gene>
    <name evidence="1" type="ORF">SAMN05216564_1155</name>
</gene>
<sequence length="66" mass="7407">MLADSDKHPSIYLSHISINGESETLAWSGAHKARAYIEDRVPGGVDNWDTELSDHVQLRRALMMTL</sequence>
<name>A0A1H3NSH6_9EURY</name>
<dbReference type="Proteomes" id="UP000199079">
    <property type="component" value="Unassembled WGS sequence"/>
</dbReference>
<organism evidence="1 2">
    <name type="scientific">Halopenitus persicus</name>
    <dbReference type="NCBI Taxonomy" id="1048396"/>
    <lineage>
        <taxon>Archaea</taxon>
        <taxon>Methanobacteriati</taxon>
        <taxon>Methanobacteriota</taxon>
        <taxon>Stenosarchaea group</taxon>
        <taxon>Halobacteria</taxon>
        <taxon>Halobacteriales</taxon>
        <taxon>Haloferacaceae</taxon>
        <taxon>Halopenitus</taxon>
    </lineage>
</organism>
<keyword evidence="2" id="KW-1185">Reference proteome</keyword>
<dbReference type="AlphaFoldDB" id="A0A1H3NSH6"/>
<protein>
    <submittedName>
        <fullName evidence="1">Uncharacterized protein</fullName>
    </submittedName>
</protein>